<keyword evidence="2" id="KW-1185">Reference proteome</keyword>
<reference evidence="1" key="1">
    <citation type="submission" date="2021-01" db="EMBL/GenBank/DDBJ databases">
        <title>Whole genome shotgun sequence of Planosporangium mesophilum NBRC 109066.</title>
        <authorList>
            <person name="Komaki H."/>
            <person name="Tamura T."/>
        </authorList>
    </citation>
    <scope>NUCLEOTIDE SEQUENCE</scope>
    <source>
        <strain evidence="1">NBRC 109066</strain>
    </source>
</reference>
<gene>
    <name evidence="1" type="ORF">Pme01_07110</name>
</gene>
<dbReference type="RefSeq" id="WP_168112681.1">
    <property type="nucleotide sequence ID" value="NZ_BOON01000005.1"/>
</dbReference>
<evidence type="ECO:0000313" key="1">
    <source>
        <dbReference type="EMBL" id="GII21114.1"/>
    </source>
</evidence>
<comment type="caution">
    <text evidence="1">The sequence shown here is derived from an EMBL/GenBank/DDBJ whole genome shotgun (WGS) entry which is preliminary data.</text>
</comment>
<sequence>MDPTLVTVLVAAASAASGELGRQVWTALTRLVRRIPGSSGTTELAALEATPTDRATAGRLARLLAEQSASDPDFASALAAWRTRAARLQSTGGVHNEFKGGTATTVIMAGDVGDINIGTPTPPPTTS</sequence>
<dbReference type="Proteomes" id="UP000599074">
    <property type="component" value="Unassembled WGS sequence"/>
</dbReference>
<evidence type="ECO:0000313" key="2">
    <source>
        <dbReference type="Proteomes" id="UP000599074"/>
    </source>
</evidence>
<protein>
    <submittedName>
        <fullName evidence="1">Uncharacterized protein</fullName>
    </submittedName>
</protein>
<accession>A0A8J3T773</accession>
<name>A0A8J3T773_9ACTN</name>
<proteinExistence type="predicted"/>
<organism evidence="1 2">
    <name type="scientific">Planosporangium mesophilum</name>
    <dbReference type="NCBI Taxonomy" id="689768"/>
    <lineage>
        <taxon>Bacteria</taxon>
        <taxon>Bacillati</taxon>
        <taxon>Actinomycetota</taxon>
        <taxon>Actinomycetes</taxon>
        <taxon>Micromonosporales</taxon>
        <taxon>Micromonosporaceae</taxon>
        <taxon>Planosporangium</taxon>
    </lineage>
</organism>
<dbReference type="EMBL" id="BOON01000005">
    <property type="protein sequence ID" value="GII21114.1"/>
    <property type="molecule type" value="Genomic_DNA"/>
</dbReference>
<dbReference type="AlphaFoldDB" id="A0A8J3T773"/>